<dbReference type="InterPro" id="IPR004727">
    <property type="entry name" value="CLCA_chordata"/>
</dbReference>
<gene>
    <name evidence="14" type="primary">CLCA1</name>
</gene>
<dbReference type="Gene3D" id="3.40.50.410">
    <property type="entry name" value="von Willebrand factor, type A domain"/>
    <property type="match status" value="1"/>
</dbReference>
<evidence type="ECO:0000256" key="5">
    <source>
        <dbReference type="ARBA" id="ARBA00022729"/>
    </source>
</evidence>
<proteinExistence type="inferred from homology"/>
<keyword evidence="9" id="KW-0325">Glycoprotein</keyword>
<dbReference type="OrthoDB" id="687730at2759"/>
<dbReference type="PANTHER" id="PTHR10579:SF172">
    <property type="entry name" value="CALCIUM-ACTIVATED CHLORIDE CHANNEL REGULATOR 4 PRECURSOR-RELATED"/>
    <property type="match status" value="1"/>
</dbReference>
<name>A0A3B4BNB5_PYGNA</name>
<evidence type="ECO:0000256" key="4">
    <source>
        <dbReference type="ARBA" id="ARBA00022723"/>
    </source>
</evidence>
<evidence type="ECO:0000256" key="10">
    <source>
        <dbReference type="ARBA" id="ARBA00023214"/>
    </source>
</evidence>
<dbReference type="InterPro" id="IPR002035">
    <property type="entry name" value="VWF_A"/>
</dbReference>
<dbReference type="GO" id="GO:0005229">
    <property type="term" value="F:intracellularly calcium-gated chloride channel activity"/>
    <property type="evidence" value="ECO:0007669"/>
    <property type="project" value="InterPro"/>
</dbReference>
<reference evidence="14 15" key="1">
    <citation type="submission" date="2020-10" db="EMBL/GenBank/DDBJ databases">
        <title>Pygocentrus nattereri (red-bellied piranha) genome, fPygNat1, primary haplotype.</title>
        <authorList>
            <person name="Myers G."/>
            <person name="Meyer A."/>
            <person name="Karagic N."/>
            <person name="Pippel M."/>
            <person name="Winkler S."/>
            <person name="Tracey A."/>
            <person name="Wood J."/>
            <person name="Formenti G."/>
            <person name="Howe K."/>
            <person name="Fedrigo O."/>
            <person name="Jarvis E.D."/>
        </authorList>
    </citation>
    <scope>NUCLEOTIDE SEQUENCE [LARGE SCALE GENOMIC DNA]</scope>
</reference>
<keyword evidence="7" id="KW-0862">Zinc</keyword>
<evidence type="ECO:0000256" key="11">
    <source>
        <dbReference type="SAM" id="Phobius"/>
    </source>
</evidence>
<dbReference type="AlphaFoldDB" id="A0A3B4BNB5"/>
<evidence type="ECO:0000256" key="3">
    <source>
        <dbReference type="ARBA" id="ARBA00022670"/>
    </source>
</evidence>
<keyword evidence="5 12" id="KW-0732">Signal</keyword>
<dbReference type="GO" id="GO:0046872">
    <property type="term" value="F:metal ion binding"/>
    <property type="evidence" value="ECO:0007669"/>
    <property type="project" value="UniProtKB-KW"/>
</dbReference>
<dbReference type="OMA" id="RQFTECE"/>
<protein>
    <recommendedName>
        <fullName evidence="13">VWFA domain-containing protein</fullName>
    </recommendedName>
</protein>
<dbReference type="GO" id="GO:0006508">
    <property type="term" value="P:proteolysis"/>
    <property type="evidence" value="ECO:0007669"/>
    <property type="project" value="UniProtKB-KW"/>
</dbReference>
<dbReference type="PROSITE" id="PS50234">
    <property type="entry name" value="VWFA"/>
    <property type="match status" value="1"/>
</dbReference>
<reference evidence="14" key="2">
    <citation type="submission" date="2025-08" db="UniProtKB">
        <authorList>
            <consortium name="Ensembl"/>
        </authorList>
    </citation>
    <scope>IDENTIFICATION</scope>
</reference>
<dbReference type="SMART" id="SM00327">
    <property type="entry name" value="VWA"/>
    <property type="match status" value="1"/>
</dbReference>
<evidence type="ECO:0000256" key="9">
    <source>
        <dbReference type="ARBA" id="ARBA00023180"/>
    </source>
</evidence>
<dbReference type="Gene3D" id="2.60.40.10">
    <property type="entry name" value="Immunoglobulins"/>
    <property type="match status" value="1"/>
</dbReference>
<keyword evidence="8" id="KW-0482">Metalloprotease</keyword>
<evidence type="ECO:0000256" key="2">
    <source>
        <dbReference type="ARBA" id="ARBA00022448"/>
    </source>
</evidence>
<dbReference type="SUPFAM" id="SSF53300">
    <property type="entry name" value="vWA-like"/>
    <property type="match status" value="1"/>
</dbReference>
<dbReference type="GeneTree" id="ENSGT00940000154682"/>
<keyword evidence="3" id="KW-0645">Protease</keyword>
<dbReference type="NCBIfam" id="TIGR00868">
    <property type="entry name" value="hCaCC"/>
    <property type="match status" value="1"/>
</dbReference>
<dbReference type="GO" id="GO:0005886">
    <property type="term" value="C:plasma membrane"/>
    <property type="evidence" value="ECO:0007669"/>
    <property type="project" value="TreeGrafter"/>
</dbReference>
<dbReference type="PANTHER" id="PTHR10579">
    <property type="entry name" value="CALCIUM-ACTIVATED CHLORIDE CHANNEL REGULATOR"/>
    <property type="match status" value="1"/>
</dbReference>
<dbReference type="InterPro" id="IPR013783">
    <property type="entry name" value="Ig-like_fold"/>
</dbReference>
<dbReference type="InterPro" id="IPR013642">
    <property type="entry name" value="CLCA_N"/>
</dbReference>
<keyword evidence="11" id="KW-0812">Transmembrane</keyword>
<keyword evidence="6" id="KW-0378">Hydrolase</keyword>
<organism evidence="14 15">
    <name type="scientific">Pygocentrus nattereri</name>
    <name type="common">Red-bellied piranha</name>
    <dbReference type="NCBI Taxonomy" id="42514"/>
    <lineage>
        <taxon>Eukaryota</taxon>
        <taxon>Metazoa</taxon>
        <taxon>Chordata</taxon>
        <taxon>Craniata</taxon>
        <taxon>Vertebrata</taxon>
        <taxon>Euteleostomi</taxon>
        <taxon>Actinopterygii</taxon>
        <taxon>Neopterygii</taxon>
        <taxon>Teleostei</taxon>
        <taxon>Ostariophysi</taxon>
        <taxon>Characiformes</taxon>
        <taxon>Characoidei</taxon>
        <taxon>Pygocentrus</taxon>
    </lineage>
</organism>
<feature type="domain" description="VWFA" evidence="13">
    <location>
        <begin position="301"/>
        <end position="467"/>
    </location>
</feature>
<keyword evidence="15" id="KW-1185">Reference proteome</keyword>
<evidence type="ECO:0000256" key="7">
    <source>
        <dbReference type="ARBA" id="ARBA00022833"/>
    </source>
</evidence>
<accession>A0A3B4BNB5</accession>
<evidence type="ECO:0000256" key="6">
    <source>
        <dbReference type="ARBA" id="ARBA00022801"/>
    </source>
</evidence>
<evidence type="ECO:0000256" key="12">
    <source>
        <dbReference type="SAM" id="SignalP"/>
    </source>
</evidence>
<dbReference type="GO" id="GO:0008237">
    <property type="term" value="F:metallopeptidase activity"/>
    <property type="evidence" value="ECO:0007669"/>
    <property type="project" value="UniProtKB-KW"/>
</dbReference>
<dbReference type="InterPro" id="IPR051266">
    <property type="entry name" value="CLCR"/>
</dbReference>
<keyword evidence="11" id="KW-1133">Transmembrane helix</keyword>
<dbReference type="InterPro" id="IPR036465">
    <property type="entry name" value="vWFA_dom_sf"/>
</dbReference>
<dbReference type="Ensembl" id="ENSPNAT00000012467.2">
    <property type="protein sequence ID" value="ENSPNAP00000001257.1"/>
    <property type="gene ID" value="ENSPNAG00000008061.2"/>
</dbReference>
<sequence>MAKAFAVMLLLFNALGLNTGIKLDGNGYTDILVAINPAVPQNENIINQIKAMITSGSEYLLMAMDNKVFIKDVKILVPPNWSGSYEKARRETYDKANIIIDSPHPAYRDEPYVKQMKGCGEESEYIHFTPNFLLNDNLLNAYGPRGKVFVHEWAHLRWGVFDEYNEKEPFYFSQNQQIQPTRCSTQVSGHWFEIINGHATLCRYDDTWLPTKECQFFPDKDQKTSASVMYMPSLDSVTAFCHEGDHNIEAPNTQNQKCDNKATRTVIFQHSVDKDALQTLKPLQSAPPAPKFTVIQRRSRVVCLILDVSGSMQGQRILRLQQAATIFLREIVEEGAYVGIVKFSTSADIISSLTKIEGYARESLISKLPDTASGSTNMCTGLKLGFEVLQQDDKSAVGDDVIFLTDGEATDDIQSCLKSAVNSGAIINTIAMGLSASNVLVTMANQTDGKFIVADENLISNQLVDAFSSFTMSDGDLTKLTIQLVSTGSSTTGWFNGTVPIDRTVGNSTTFTIIYERSAPTVSIHAPSGSAYDQTRMTHNAATKTLTLNIPGTAEPGDWRYSFFNTESTAQAMTLTITSRAARDDVPPVMVKAQMNQLASDGSKPMVVFAEVSQNHVPVLGAKVMATLQSDTGYSEDLFLLDNGAGADNFKNDGIYSRYFAKLISGRYSLKVRVIPQEGAIRGSHNRNSGALYVPGYIVDGKVQLNPQKPPVSVQSADVGRFIRTATGESFVVNVPKGVTTKFPPAKITDLRAKIQVDTIFLSWTAPGEDFDFGTVESYDIRWSKHLKTILYNFRNATPVNTSALHPQEATLDEQFSFLPEVAIKNGTTLFFAIQSQDKQALKSEVSNIAQVTKFVPSPKPPEISEPPLKLIISIVTIACAVAILACIIATITVWALKRKKAVKESGGA</sequence>
<dbReference type="Pfam" id="PF00092">
    <property type="entry name" value="VWA"/>
    <property type="match status" value="1"/>
</dbReference>
<comment type="similarity">
    <text evidence="1">Belongs to the CLCR family.</text>
</comment>
<evidence type="ECO:0000313" key="14">
    <source>
        <dbReference type="Ensembl" id="ENSPNAP00000001257.1"/>
    </source>
</evidence>
<keyword evidence="11" id="KW-0472">Membrane</keyword>
<feature type="signal peptide" evidence="12">
    <location>
        <begin position="1"/>
        <end position="20"/>
    </location>
</feature>
<keyword evidence="2" id="KW-0813">Transport</keyword>
<dbReference type="STRING" id="42514.ENSPNAP00000001257"/>
<dbReference type="CDD" id="cd00198">
    <property type="entry name" value="vWFA"/>
    <property type="match status" value="1"/>
</dbReference>
<evidence type="ECO:0000256" key="1">
    <source>
        <dbReference type="ARBA" id="ARBA00006398"/>
    </source>
</evidence>
<keyword evidence="10" id="KW-0868">Chloride</keyword>
<evidence type="ECO:0000256" key="8">
    <source>
        <dbReference type="ARBA" id="ARBA00023049"/>
    </source>
</evidence>
<reference evidence="14" key="3">
    <citation type="submission" date="2025-09" db="UniProtKB">
        <authorList>
            <consortium name="Ensembl"/>
        </authorList>
    </citation>
    <scope>IDENTIFICATION</scope>
</reference>
<evidence type="ECO:0000313" key="15">
    <source>
        <dbReference type="Proteomes" id="UP001501920"/>
    </source>
</evidence>
<dbReference type="Proteomes" id="UP001501920">
    <property type="component" value="Chromosome 17"/>
</dbReference>
<feature type="chain" id="PRO_5017284607" description="VWFA domain-containing protein" evidence="12">
    <location>
        <begin position="21"/>
        <end position="909"/>
    </location>
</feature>
<dbReference type="Pfam" id="PF08434">
    <property type="entry name" value="CLCA"/>
    <property type="match status" value="1"/>
</dbReference>
<feature type="transmembrane region" description="Helical" evidence="11">
    <location>
        <begin position="871"/>
        <end position="897"/>
    </location>
</feature>
<keyword evidence="4" id="KW-0479">Metal-binding</keyword>
<evidence type="ECO:0000259" key="13">
    <source>
        <dbReference type="PROSITE" id="PS50234"/>
    </source>
</evidence>